<dbReference type="AlphaFoldDB" id="A0A915PZQ5"/>
<keyword evidence="9" id="KW-0862">Zinc</keyword>
<sequence>MLATVSCAKHSFVLLSLLILNIYQRTGASEITELRMPGVEPVVNDSYLCTAIPLDSSTEHYIVGYKPFATMQKAHHMLLFGCTQPGTDETVWDCGEMTTAGANFQRAPVCNSQPSILYGWGRNASQMHLPEGVGFKVGGNTDIQYLVLQVHYKIELGPDYSGVSIESTTVPLMKRAFTLLMVTGGKLPPHKKETFETACVVNEDIELHPFAFRAHTHRHGKMVSGWVVRENQYGEDIWELIGERNPRLPQMFQPVTKNITIHQGDIIAARCVMDNDEDKEFSMGNTGDDEMCNYYLMYWVLGDQILRDNTCYSPGAPEYHWTNEAGLNNIPKVR</sequence>
<keyword evidence="14" id="KW-0472">Membrane</keyword>
<evidence type="ECO:0000256" key="21">
    <source>
        <dbReference type="PIRSR" id="PIRSR600720-3"/>
    </source>
</evidence>
<evidence type="ECO:0000259" key="24">
    <source>
        <dbReference type="Pfam" id="PF03712"/>
    </source>
</evidence>
<keyword evidence="17" id="KW-0968">Cytoplasmic vesicle</keyword>
<comment type="subcellular location">
    <subcellularLocation>
        <location evidence="1">Cytoplasmic vesicle</location>
    </subcellularLocation>
    <subcellularLocation>
        <location evidence="18">Endomembrane system</location>
        <topology evidence="18">Single-pass membrane protein</topology>
    </subcellularLocation>
    <subcellularLocation>
        <location evidence="2">Secreted</location>
    </subcellularLocation>
</comment>
<dbReference type="InterPro" id="IPR000720">
    <property type="entry name" value="PHM/PAL"/>
</dbReference>
<dbReference type="Gene3D" id="2.60.120.310">
    <property type="entry name" value="Copper type II, ascorbate-dependent monooxygenase, N-terminal domain"/>
    <property type="match status" value="1"/>
</dbReference>
<feature type="disulfide bond" evidence="21">
    <location>
        <begin position="49"/>
        <end position="94"/>
    </location>
</feature>
<dbReference type="InterPro" id="IPR014784">
    <property type="entry name" value="Cu2_ascorb_mOase-like_C"/>
</dbReference>
<dbReference type="GO" id="GO:0006518">
    <property type="term" value="P:peptide metabolic process"/>
    <property type="evidence" value="ECO:0007669"/>
    <property type="project" value="InterPro"/>
</dbReference>
<dbReference type="GO" id="GO:0004504">
    <property type="term" value="F:peptidylglycine monooxygenase activity"/>
    <property type="evidence" value="ECO:0007669"/>
    <property type="project" value="UniProtKB-EC"/>
</dbReference>
<feature type="binding site" evidence="20">
    <location>
        <position position="75"/>
    </location>
    <ligand>
        <name>Cu(2+)</name>
        <dbReference type="ChEBI" id="CHEBI:29036"/>
        <label>1</label>
        <note>catalytic</note>
    </ligand>
</feature>
<organism evidence="25 26">
    <name type="scientific">Setaria digitata</name>
    <dbReference type="NCBI Taxonomy" id="48799"/>
    <lineage>
        <taxon>Eukaryota</taxon>
        <taxon>Metazoa</taxon>
        <taxon>Ecdysozoa</taxon>
        <taxon>Nematoda</taxon>
        <taxon>Chromadorea</taxon>
        <taxon>Rhabditida</taxon>
        <taxon>Spirurina</taxon>
        <taxon>Spiruromorpha</taxon>
        <taxon>Filarioidea</taxon>
        <taxon>Setariidae</taxon>
        <taxon>Setaria</taxon>
    </lineage>
</organism>
<feature type="disulfide bond" evidence="21">
    <location>
        <begin position="82"/>
        <end position="110"/>
    </location>
</feature>
<dbReference type="InterPro" id="IPR036939">
    <property type="entry name" value="Cu2_ascorb_mOase_N_sf"/>
</dbReference>
<feature type="chain" id="PRO_5037380490" description="peptidylglycine monooxygenase" evidence="22">
    <location>
        <begin position="29"/>
        <end position="334"/>
    </location>
</feature>
<dbReference type="GO" id="GO:0005507">
    <property type="term" value="F:copper ion binding"/>
    <property type="evidence" value="ECO:0007669"/>
    <property type="project" value="InterPro"/>
</dbReference>
<comment type="catalytic activity">
    <reaction evidence="19">
        <text>a [peptide]-C-terminal glycine + 2 L-ascorbate + O2 = a [peptide]-C-terminal (2S)-2-hydroxyglycine + 2 monodehydro-L-ascorbate radical + H2O</text>
        <dbReference type="Rhea" id="RHEA:21452"/>
        <dbReference type="Rhea" id="RHEA-COMP:13486"/>
        <dbReference type="Rhea" id="RHEA-COMP:15321"/>
        <dbReference type="ChEBI" id="CHEBI:15377"/>
        <dbReference type="ChEBI" id="CHEBI:15379"/>
        <dbReference type="ChEBI" id="CHEBI:38290"/>
        <dbReference type="ChEBI" id="CHEBI:59513"/>
        <dbReference type="ChEBI" id="CHEBI:137000"/>
        <dbReference type="ChEBI" id="CHEBI:142768"/>
        <dbReference type="EC" id="1.14.17.3"/>
    </reaction>
</comment>
<evidence type="ECO:0000256" key="1">
    <source>
        <dbReference type="ARBA" id="ARBA00004541"/>
    </source>
</evidence>
<dbReference type="InterPro" id="IPR014783">
    <property type="entry name" value="Cu2_ascorb_mOase_CS-2"/>
</dbReference>
<evidence type="ECO:0000256" key="9">
    <source>
        <dbReference type="ARBA" id="ARBA00022833"/>
    </source>
</evidence>
<feature type="disulfide bond" evidence="21">
    <location>
        <begin position="271"/>
        <end position="292"/>
    </location>
</feature>
<dbReference type="InterPro" id="IPR024548">
    <property type="entry name" value="Cu2_monoox_C"/>
</dbReference>
<dbReference type="PANTHER" id="PTHR10680:SF14">
    <property type="entry name" value="PEPTIDYL-GLYCINE ALPHA-AMIDATING MONOOXYGENASE"/>
    <property type="match status" value="1"/>
</dbReference>
<evidence type="ECO:0000256" key="17">
    <source>
        <dbReference type="ARBA" id="ARBA00023329"/>
    </source>
</evidence>
<evidence type="ECO:0000256" key="19">
    <source>
        <dbReference type="ARBA" id="ARBA00048431"/>
    </source>
</evidence>
<protein>
    <recommendedName>
        <fullName evidence="4">peptidylglycine monooxygenase</fullName>
        <ecNumber evidence="4">1.14.17.3</ecNumber>
    </recommendedName>
</protein>
<evidence type="ECO:0000259" key="23">
    <source>
        <dbReference type="Pfam" id="PF01082"/>
    </source>
</evidence>
<evidence type="ECO:0000256" key="8">
    <source>
        <dbReference type="ARBA" id="ARBA00022729"/>
    </source>
</evidence>
<dbReference type="GO" id="GO:0005576">
    <property type="term" value="C:extracellular region"/>
    <property type="evidence" value="ECO:0007669"/>
    <property type="project" value="UniProtKB-SubCell"/>
</dbReference>
<keyword evidence="25" id="KW-1185">Reference proteome</keyword>
<dbReference type="SUPFAM" id="SSF49742">
    <property type="entry name" value="PHM/PNGase F"/>
    <property type="match status" value="2"/>
</dbReference>
<dbReference type="Pfam" id="PF03712">
    <property type="entry name" value="Cu2_monoox_C"/>
    <property type="match status" value="1"/>
</dbReference>
<feature type="binding site" evidence="20">
    <location>
        <position position="217"/>
    </location>
    <ligand>
        <name>Cu(2+)</name>
        <dbReference type="ChEBI" id="CHEBI:29036"/>
        <label>1</label>
        <note>catalytic</note>
    </ligand>
</feature>
<keyword evidence="12 20" id="KW-0186">Copper</keyword>
<dbReference type="PROSITE" id="PS00084">
    <property type="entry name" value="CU2_MONOOXYGENASE_1"/>
    <property type="match status" value="1"/>
</dbReference>
<comment type="cofactor">
    <cofactor evidence="20">
        <name>Cu(2+)</name>
        <dbReference type="ChEBI" id="CHEBI:29036"/>
    </cofactor>
    <text evidence="20">Binds 2 Cu(2+) ions per subunit.</text>
</comment>
<keyword evidence="5" id="KW-0964">Secreted</keyword>
<evidence type="ECO:0000256" key="22">
    <source>
        <dbReference type="SAM" id="SignalP"/>
    </source>
</evidence>
<evidence type="ECO:0000256" key="20">
    <source>
        <dbReference type="PIRSR" id="PIRSR600720-2"/>
    </source>
</evidence>
<proteinExistence type="inferred from homology"/>
<dbReference type="GO" id="GO:0031410">
    <property type="term" value="C:cytoplasmic vesicle"/>
    <property type="evidence" value="ECO:0007669"/>
    <property type="project" value="UniProtKB-SubCell"/>
</dbReference>
<evidence type="ECO:0000256" key="3">
    <source>
        <dbReference type="ARBA" id="ARBA00010676"/>
    </source>
</evidence>
<feature type="binding site" evidence="20">
    <location>
        <position position="151"/>
    </location>
    <ligand>
        <name>Cu(2+)</name>
        <dbReference type="ChEBI" id="CHEBI:29036"/>
        <label>1</label>
        <note>catalytic</note>
    </ligand>
</feature>
<name>A0A915PZQ5_9BILA</name>
<dbReference type="EC" id="1.14.17.3" evidence="4"/>
<keyword evidence="10" id="KW-1133">Transmembrane helix</keyword>
<reference evidence="26" key="1">
    <citation type="submission" date="2022-11" db="UniProtKB">
        <authorList>
            <consortium name="WormBaseParasite"/>
        </authorList>
    </citation>
    <scope>IDENTIFICATION</scope>
</reference>
<evidence type="ECO:0000256" key="4">
    <source>
        <dbReference type="ARBA" id="ARBA00012689"/>
    </source>
</evidence>
<evidence type="ECO:0000256" key="18">
    <source>
        <dbReference type="ARBA" id="ARBA00037847"/>
    </source>
</evidence>
<dbReference type="GO" id="GO:0016020">
    <property type="term" value="C:membrane"/>
    <property type="evidence" value="ECO:0007669"/>
    <property type="project" value="InterPro"/>
</dbReference>
<evidence type="ECO:0000256" key="5">
    <source>
        <dbReference type="ARBA" id="ARBA00022525"/>
    </source>
</evidence>
<keyword evidence="15 21" id="KW-1015">Disulfide bond</keyword>
<dbReference type="GO" id="GO:0012505">
    <property type="term" value="C:endomembrane system"/>
    <property type="evidence" value="ECO:0007669"/>
    <property type="project" value="UniProtKB-SubCell"/>
</dbReference>
<dbReference type="InterPro" id="IPR008977">
    <property type="entry name" value="PHM/PNGase_F_dom_sf"/>
</dbReference>
<evidence type="ECO:0000313" key="26">
    <source>
        <dbReference type="WBParaSite" id="sdigi.contig4.g484.t1"/>
    </source>
</evidence>
<evidence type="ECO:0000256" key="12">
    <source>
        <dbReference type="ARBA" id="ARBA00023008"/>
    </source>
</evidence>
<dbReference type="PANTHER" id="PTHR10680">
    <property type="entry name" value="PEPTIDYL-GLYCINE ALPHA-AMIDATING MONOOXYGENASE"/>
    <property type="match status" value="1"/>
</dbReference>
<comment type="similarity">
    <text evidence="3">Belongs to the copper type II ascorbate-dependent monooxygenase family.</text>
</comment>
<feature type="signal peptide" evidence="22">
    <location>
        <begin position="1"/>
        <end position="28"/>
    </location>
</feature>
<keyword evidence="16" id="KW-0325">Glycoprotein</keyword>
<keyword evidence="13" id="KW-0503">Monooxygenase</keyword>
<dbReference type="PROSITE" id="PS00085">
    <property type="entry name" value="CU2_MONOOXYGENASE_2"/>
    <property type="match status" value="1"/>
</dbReference>
<dbReference type="InterPro" id="IPR020611">
    <property type="entry name" value="Cu2_ascorb_mOase_CS-1"/>
</dbReference>
<keyword evidence="6" id="KW-0812">Transmembrane</keyword>
<evidence type="ECO:0000256" key="2">
    <source>
        <dbReference type="ARBA" id="ARBA00004613"/>
    </source>
</evidence>
<evidence type="ECO:0000256" key="6">
    <source>
        <dbReference type="ARBA" id="ARBA00022692"/>
    </source>
</evidence>
<evidence type="ECO:0000256" key="16">
    <source>
        <dbReference type="ARBA" id="ARBA00023180"/>
    </source>
</evidence>
<evidence type="ECO:0000313" key="25">
    <source>
        <dbReference type="Proteomes" id="UP000887581"/>
    </source>
</evidence>
<accession>A0A915PZQ5</accession>
<feature type="domain" description="Copper type II ascorbate-dependent monooxygenase N-terminal" evidence="23">
    <location>
        <begin position="33"/>
        <end position="153"/>
    </location>
</feature>
<evidence type="ECO:0000256" key="7">
    <source>
        <dbReference type="ARBA" id="ARBA00022723"/>
    </source>
</evidence>
<dbReference type="Gene3D" id="2.60.120.230">
    <property type="match status" value="1"/>
</dbReference>
<feature type="domain" description="Copper type II ascorbate-dependent monooxygenase C-terminal" evidence="24">
    <location>
        <begin position="179"/>
        <end position="323"/>
    </location>
</feature>
<evidence type="ECO:0000256" key="13">
    <source>
        <dbReference type="ARBA" id="ARBA00023033"/>
    </source>
</evidence>
<evidence type="ECO:0000256" key="11">
    <source>
        <dbReference type="ARBA" id="ARBA00023002"/>
    </source>
</evidence>
<keyword evidence="7 20" id="KW-0479">Metal-binding</keyword>
<feature type="binding site" evidence="20">
    <location>
        <position position="291"/>
    </location>
    <ligand>
        <name>Cu(2+)</name>
        <dbReference type="ChEBI" id="CHEBI:29036"/>
        <label>1</label>
        <note>catalytic</note>
    </ligand>
</feature>
<keyword evidence="8 22" id="KW-0732">Signal</keyword>
<dbReference type="Pfam" id="PF01082">
    <property type="entry name" value="Cu2_monooxygen"/>
    <property type="match status" value="1"/>
</dbReference>
<feature type="binding site" evidence="20">
    <location>
        <position position="215"/>
    </location>
    <ligand>
        <name>Cu(2+)</name>
        <dbReference type="ChEBI" id="CHEBI:29036"/>
        <label>1</label>
        <note>catalytic</note>
    </ligand>
</feature>
<dbReference type="PRINTS" id="PR00790">
    <property type="entry name" value="PAMONOXGNASE"/>
</dbReference>
<dbReference type="Proteomes" id="UP000887581">
    <property type="component" value="Unplaced"/>
</dbReference>
<feature type="binding site" evidence="20">
    <location>
        <position position="76"/>
    </location>
    <ligand>
        <name>Cu(2+)</name>
        <dbReference type="ChEBI" id="CHEBI:29036"/>
        <label>1</label>
        <note>catalytic</note>
    </ligand>
</feature>
<evidence type="ECO:0000256" key="15">
    <source>
        <dbReference type="ARBA" id="ARBA00023157"/>
    </source>
</evidence>
<evidence type="ECO:0000256" key="14">
    <source>
        <dbReference type="ARBA" id="ARBA00023136"/>
    </source>
</evidence>
<dbReference type="InterPro" id="IPR000323">
    <property type="entry name" value="Cu2_ascorb_mOase_N"/>
</dbReference>
<keyword evidence="11" id="KW-0560">Oxidoreductase</keyword>
<evidence type="ECO:0000256" key="10">
    <source>
        <dbReference type="ARBA" id="ARBA00022989"/>
    </source>
</evidence>
<dbReference type="WBParaSite" id="sdigi.contig4.g484.t1">
    <property type="protein sequence ID" value="sdigi.contig4.g484.t1"/>
    <property type="gene ID" value="sdigi.contig4.g484"/>
</dbReference>
<dbReference type="FunFam" id="2.60.120.310:FF:000005">
    <property type="entry name" value="Peptidylglycine alpha-hydroxylating monooxygenase"/>
    <property type="match status" value="1"/>
</dbReference>